<dbReference type="EMBL" id="PP893335">
    <property type="protein sequence ID" value="XBQ57443.1"/>
    <property type="molecule type" value="mRNA"/>
</dbReference>
<keyword evidence="11 17" id="KW-0560">Oxidoreductase</keyword>
<accession>A0AAU7N312</accession>
<evidence type="ECO:0000256" key="9">
    <source>
        <dbReference type="ARBA" id="ARBA00022824"/>
    </source>
</evidence>
<feature type="binding site" description="axial binding residue" evidence="16">
    <location>
        <position position="440"/>
    </location>
    <ligand>
        <name>heme</name>
        <dbReference type="ChEBI" id="CHEBI:30413"/>
    </ligand>
    <ligandPart>
        <name>Fe</name>
        <dbReference type="ChEBI" id="CHEBI:18248"/>
    </ligandPart>
</feature>
<dbReference type="PRINTS" id="PR00465">
    <property type="entry name" value="EP450IV"/>
</dbReference>
<evidence type="ECO:0000256" key="3">
    <source>
        <dbReference type="ARBA" id="ARBA00004174"/>
    </source>
</evidence>
<comment type="subcellular location">
    <subcellularLocation>
        <location evidence="4">Endoplasmic reticulum membrane</location>
        <topology evidence="4">Peripheral membrane protein</topology>
    </subcellularLocation>
    <subcellularLocation>
        <location evidence="3">Microsome membrane</location>
        <topology evidence="3">Peripheral membrane protein</topology>
    </subcellularLocation>
</comment>
<dbReference type="CDD" id="cd11056">
    <property type="entry name" value="CYP6-like"/>
    <property type="match status" value="1"/>
</dbReference>
<evidence type="ECO:0000256" key="13">
    <source>
        <dbReference type="ARBA" id="ARBA00023033"/>
    </source>
</evidence>
<evidence type="ECO:0000256" key="15">
    <source>
        <dbReference type="ARBA" id="ARBA00047827"/>
    </source>
</evidence>
<proteinExistence type="evidence at transcript level"/>
<dbReference type="EC" id="1.14.14.1" evidence="6"/>
<dbReference type="AlphaFoldDB" id="A0AAU7N312"/>
<dbReference type="Pfam" id="PF00067">
    <property type="entry name" value="p450"/>
    <property type="match status" value="1"/>
</dbReference>
<dbReference type="InterPro" id="IPR036396">
    <property type="entry name" value="Cyt_P450_sf"/>
</dbReference>
<keyword evidence="14" id="KW-0472">Membrane</keyword>
<evidence type="ECO:0000256" key="16">
    <source>
        <dbReference type="PIRSR" id="PIRSR602403-1"/>
    </source>
</evidence>
<keyword evidence="10" id="KW-0492">Microsome</keyword>
<evidence type="ECO:0000256" key="8">
    <source>
        <dbReference type="ARBA" id="ARBA00022723"/>
    </source>
</evidence>
<sequence length="496" mass="57357">MIVFLSLLITAVVAIFVFLCGRYNKNYWKKRGVVFHDEDHVMGPFWQYLTTSRPLFKIFHEMYLRYPTEPAIAFGSFFTPSVYIRDKTNVQYVMQSPLFLDRGFDYNEGDLLAENILFLSGIKWKLVRQKMTPLFTTIKLKNMYYIMDKSAKDFVEYLKNNPNKTKGHTFDTLSTFCCAAIGGAVFGINSKSTFDSPFLSVTRGAFEATFWSNIRFTLSSICPLVFRTFNIKFFKEYEEFFIGAIKQVLRHREKEGVKKYDFADVCLSIQKEGTMINEETNMELEPTDELLAAQAFFFFIAGVEPAATGIFGALIEIGKDEELQKRVQAEIDDVFNKHNGELNYEAITEMEYLEKVLSESLRMYPPIGFLTRRCTEDTVLPVGNIPIEKGTKVYTPIYEYHYDPQYFKDPETFDPERFSEDAKSSMGITYMPFGYGHRKCIGARYAILQVKAGLAHLLHNFDVKTHVLNGGMKYRKDQVQVRMANVNVEYLPRSNK</sequence>
<dbReference type="Gene3D" id="1.10.630.10">
    <property type="entry name" value="Cytochrome P450"/>
    <property type="match status" value="1"/>
</dbReference>
<dbReference type="PANTHER" id="PTHR24292">
    <property type="entry name" value="CYTOCHROME P450"/>
    <property type="match status" value="1"/>
</dbReference>
<dbReference type="GO" id="GO:0016712">
    <property type="term" value="F:oxidoreductase activity, acting on paired donors, with incorporation or reduction of molecular oxygen, reduced flavin or flavoprotein as one donor, and incorporation of one atom of oxygen"/>
    <property type="evidence" value="ECO:0007669"/>
    <property type="project" value="UniProtKB-EC"/>
</dbReference>
<evidence type="ECO:0000256" key="4">
    <source>
        <dbReference type="ARBA" id="ARBA00004406"/>
    </source>
</evidence>
<organism evidence="18">
    <name type="scientific">Maruca vitrata</name>
    <name type="common">Bean pod borer moth</name>
    <dbReference type="NCBI Taxonomy" id="497515"/>
    <lineage>
        <taxon>Eukaryota</taxon>
        <taxon>Metazoa</taxon>
        <taxon>Ecdysozoa</taxon>
        <taxon>Arthropoda</taxon>
        <taxon>Hexapoda</taxon>
        <taxon>Insecta</taxon>
        <taxon>Pterygota</taxon>
        <taxon>Neoptera</taxon>
        <taxon>Endopterygota</taxon>
        <taxon>Lepidoptera</taxon>
        <taxon>Glossata</taxon>
        <taxon>Ditrysia</taxon>
        <taxon>Pyraloidea</taxon>
        <taxon>Crambidae</taxon>
        <taxon>Spilomelinae</taxon>
        <taxon>Maruca</taxon>
    </lineage>
</organism>
<keyword evidence="9" id="KW-0256">Endoplasmic reticulum</keyword>
<dbReference type="GO" id="GO:0020037">
    <property type="term" value="F:heme binding"/>
    <property type="evidence" value="ECO:0007669"/>
    <property type="project" value="InterPro"/>
</dbReference>
<evidence type="ECO:0000256" key="11">
    <source>
        <dbReference type="ARBA" id="ARBA00023002"/>
    </source>
</evidence>
<keyword evidence="7 16" id="KW-0349">Heme</keyword>
<evidence type="ECO:0000256" key="17">
    <source>
        <dbReference type="RuleBase" id="RU000461"/>
    </source>
</evidence>
<dbReference type="InterPro" id="IPR002403">
    <property type="entry name" value="Cyt_P450_E_grp-IV"/>
</dbReference>
<comment type="function">
    <text evidence="2">May be involved in the metabolism of insect hormones and in the breakdown of synthetic insecticides.</text>
</comment>
<dbReference type="InterPro" id="IPR017972">
    <property type="entry name" value="Cyt_P450_CS"/>
</dbReference>
<dbReference type="PRINTS" id="PR00385">
    <property type="entry name" value="P450"/>
</dbReference>
<name>A0AAU7N312_MARVT</name>
<dbReference type="InterPro" id="IPR050476">
    <property type="entry name" value="Insect_CytP450_Detox"/>
</dbReference>
<dbReference type="GO" id="GO:0005789">
    <property type="term" value="C:endoplasmic reticulum membrane"/>
    <property type="evidence" value="ECO:0007669"/>
    <property type="project" value="UniProtKB-SubCell"/>
</dbReference>
<evidence type="ECO:0000256" key="10">
    <source>
        <dbReference type="ARBA" id="ARBA00022848"/>
    </source>
</evidence>
<keyword evidence="12 16" id="KW-0408">Iron</keyword>
<evidence type="ECO:0000256" key="7">
    <source>
        <dbReference type="ARBA" id="ARBA00022617"/>
    </source>
</evidence>
<evidence type="ECO:0000256" key="5">
    <source>
        <dbReference type="ARBA" id="ARBA00010617"/>
    </source>
</evidence>
<evidence type="ECO:0000256" key="1">
    <source>
        <dbReference type="ARBA" id="ARBA00001971"/>
    </source>
</evidence>
<evidence type="ECO:0000313" key="18">
    <source>
        <dbReference type="EMBL" id="XBQ57443.1"/>
    </source>
</evidence>
<evidence type="ECO:0000256" key="6">
    <source>
        <dbReference type="ARBA" id="ARBA00012109"/>
    </source>
</evidence>
<comment type="similarity">
    <text evidence="5 17">Belongs to the cytochrome P450 family.</text>
</comment>
<evidence type="ECO:0000256" key="14">
    <source>
        <dbReference type="ARBA" id="ARBA00023136"/>
    </source>
</evidence>
<comment type="cofactor">
    <cofactor evidence="1 16">
        <name>heme</name>
        <dbReference type="ChEBI" id="CHEBI:30413"/>
    </cofactor>
</comment>
<dbReference type="InterPro" id="IPR001128">
    <property type="entry name" value="Cyt_P450"/>
</dbReference>
<keyword evidence="13 17" id="KW-0503">Monooxygenase</keyword>
<evidence type="ECO:0000256" key="2">
    <source>
        <dbReference type="ARBA" id="ARBA00003690"/>
    </source>
</evidence>
<dbReference type="PANTHER" id="PTHR24292:SF54">
    <property type="entry name" value="CYP9F3-RELATED"/>
    <property type="match status" value="1"/>
</dbReference>
<dbReference type="SUPFAM" id="SSF48264">
    <property type="entry name" value="Cytochrome P450"/>
    <property type="match status" value="1"/>
</dbReference>
<evidence type="ECO:0000256" key="12">
    <source>
        <dbReference type="ARBA" id="ARBA00023004"/>
    </source>
</evidence>
<protein>
    <recommendedName>
        <fullName evidence="6">unspecific monooxygenase</fullName>
        <ecNumber evidence="6">1.14.14.1</ecNumber>
    </recommendedName>
</protein>
<dbReference type="GO" id="GO:0005506">
    <property type="term" value="F:iron ion binding"/>
    <property type="evidence" value="ECO:0007669"/>
    <property type="project" value="InterPro"/>
</dbReference>
<comment type="catalytic activity">
    <reaction evidence="15">
        <text>an organic molecule + reduced [NADPH--hemoprotein reductase] + O2 = an alcohol + oxidized [NADPH--hemoprotein reductase] + H2O + H(+)</text>
        <dbReference type="Rhea" id="RHEA:17149"/>
        <dbReference type="Rhea" id="RHEA-COMP:11964"/>
        <dbReference type="Rhea" id="RHEA-COMP:11965"/>
        <dbReference type="ChEBI" id="CHEBI:15377"/>
        <dbReference type="ChEBI" id="CHEBI:15378"/>
        <dbReference type="ChEBI" id="CHEBI:15379"/>
        <dbReference type="ChEBI" id="CHEBI:30879"/>
        <dbReference type="ChEBI" id="CHEBI:57618"/>
        <dbReference type="ChEBI" id="CHEBI:58210"/>
        <dbReference type="ChEBI" id="CHEBI:142491"/>
        <dbReference type="EC" id="1.14.14.1"/>
    </reaction>
</comment>
<dbReference type="PROSITE" id="PS00086">
    <property type="entry name" value="CYTOCHROME_P450"/>
    <property type="match status" value="1"/>
</dbReference>
<keyword evidence="8 16" id="KW-0479">Metal-binding</keyword>
<reference evidence="18" key="1">
    <citation type="submission" date="2024-06" db="EMBL/GenBank/DDBJ databases">
        <title>C18 oxylipin, EpOME, mediates the immune resolution at late infection stage in the legume pod borer, Maruca vitrata.</title>
        <authorList>
            <person name="Esmaeily M."/>
            <person name="kim Y."/>
        </authorList>
    </citation>
    <scope>NUCLEOTIDE SEQUENCE</scope>
    <source>
        <strain evidence="18">26</strain>
    </source>
</reference>